<dbReference type="PANTHER" id="PTHR17224">
    <property type="entry name" value="PEPTIDYL-TRNA HYDROLASE"/>
    <property type="match status" value="1"/>
</dbReference>
<evidence type="ECO:0000256" key="4">
    <source>
        <dbReference type="ARBA" id="ARBA00022884"/>
    </source>
</evidence>
<comment type="function">
    <text evidence="7">Catalyzes the release of premature peptidyl moieties from peptidyl-tRNA molecules trapped in stalled 50S ribosomal subunits, and thus maintains levels of free tRNAs and 50S ribosomes.</text>
</comment>
<feature type="active site" description="Proton acceptor" evidence="7">
    <location>
        <position position="19"/>
    </location>
</feature>
<dbReference type="EC" id="3.1.1.29" evidence="1 7"/>
<keyword evidence="2 7" id="KW-0820">tRNA-binding</keyword>
<comment type="subunit">
    <text evidence="7">Monomer.</text>
</comment>
<evidence type="ECO:0000256" key="6">
    <source>
        <dbReference type="ARBA" id="ARBA00050038"/>
    </source>
</evidence>
<evidence type="ECO:0000313" key="12">
    <source>
        <dbReference type="Proteomes" id="UP000322084"/>
    </source>
</evidence>
<dbReference type="Proteomes" id="UP000325187">
    <property type="component" value="Unassembled WGS sequence"/>
</dbReference>
<evidence type="ECO:0000256" key="7">
    <source>
        <dbReference type="HAMAP-Rule" id="MF_00083"/>
    </source>
</evidence>
<organism evidence="11 13">
    <name type="scientific">Iodidimonas gelatinilytica</name>
    <dbReference type="NCBI Taxonomy" id="1236966"/>
    <lineage>
        <taxon>Bacteria</taxon>
        <taxon>Pseudomonadati</taxon>
        <taxon>Pseudomonadota</taxon>
        <taxon>Alphaproteobacteria</taxon>
        <taxon>Iodidimonadales</taxon>
        <taxon>Iodidimonadaceae</taxon>
        <taxon>Iodidimonas</taxon>
    </lineage>
</organism>
<evidence type="ECO:0000256" key="9">
    <source>
        <dbReference type="RuleBase" id="RU004320"/>
    </source>
</evidence>
<comment type="caution">
    <text evidence="11">The sequence shown here is derived from an EMBL/GenBank/DDBJ whole genome shotgun (WGS) entry which is preliminary data.</text>
</comment>
<dbReference type="GO" id="GO:0000049">
    <property type="term" value="F:tRNA binding"/>
    <property type="evidence" value="ECO:0007669"/>
    <property type="project" value="UniProtKB-UniRule"/>
</dbReference>
<dbReference type="GO" id="GO:0072344">
    <property type="term" value="P:rescue of stalled ribosome"/>
    <property type="evidence" value="ECO:0007669"/>
    <property type="project" value="UniProtKB-UniRule"/>
</dbReference>
<comment type="catalytic activity">
    <reaction evidence="7 8">
        <text>an N-acyl-L-alpha-aminoacyl-tRNA + H2O = an N-acyl-L-amino acid + a tRNA + H(+)</text>
        <dbReference type="Rhea" id="RHEA:54448"/>
        <dbReference type="Rhea" id="RHEA-COMP:10123"/>
        <dbReference type="Rhea" id="RHEA-COMP:13883"/>
        <dbReference type="ChEBI" id="CHEBI:15377"/>
        <dbReference type="ChEBI" id="CHEBI:15378"/>
        <dbReference type="ChEBI" id="CHEBI:59874"/>
        <dbReference type="ChEBI" id="CHEBI:78442"/>
        <dbReference type="ChEBI" id="CHEBI:138191"/>
        <dbReference type="EC" id="3.1.1.29"/>
    </reaction>
</comment>
<dbReference type="InterPro" id="IPR001328">
    <property type="entry name" value="Pept_tRNA_hydro"/>
</dbReference>
<reference evidence="12 13" key="1">
    <citation type="submission" date="2019-09" db="EMBL/GenBank/DDBJ databases">
        <title>NBRP : Genome information of microbial organism related human and environment.</title>
        <authorList>
            <person name="Hattori M."/>
            <person name="Oshima K."/>
            <person name="Inaba H."/>
            <person name="Suda W."/>
            <person name="Sakamoto M."/>
            <person name="Iino T."/>
            <person name="Kitahara M."/>
            <person name="Oshida Y."/>
            <person name="Iida T."/>
            <person name="Kudo T."/>
            <person name="Itoh T."/>
            <person name="Ohkuma M."/>
        </authorList>
    </citation>
    <scope>NUCLEOTIDE SEQUENCE [LARGE SCALE GENOMIC DNA]</scope>
    <source>
        <strain evidence="10 12">Hi-2</strain>
        <strain evidence="11 13">Mie-1</strain>
    </source>
</reference>
<dbReference type="Pfam" id="PF01195">
    <property type="entry name" value="Pept_tRNA_hydro"/>
    <property type="match status" value="1"/>
</dbReference>
<keyword evidence="13" id="KW-1185">Reference proteome</keyword>
<sequence length="191" mass="21113">MLLFAGLGNPGNRYADNRHNIGFMAVDEILRRHSFGPERTRFSALCSEGMIAGEKVIILKPQTYMNESGRAVGEAMRFYKLTAADLVVFHDELDLTPGKLRVKVGGGHAGHNGLRSIMAHCGADFVRVRMGIGHPGDRDLVSPYVLSDFSKADWPWVDGLCDAIAGSAQWLVKRDWPRFMTDVAQSVSHSR</sequence>
<feature type="binding site" evidence="7">
    <location>
        <position position="14"/>
    </location>
    <ligand>
        <name>tRNA</name>
        <dbReference type="ChEBI" id="CHEBI:17843"/>
    </ligand>
</feature>
<comment type="similarity">
    <text evidence="5 7 9">Belongs to the PTH family.</text>
</comment>
<evidence type="ECO:0000313" key="11">
    <source>
        <dbReference type="EMBL" id="GEQ99871.1"/>
    </source>
</evidence>
<keyword evidence="3 7" id="KW-0378">Hydrolase</keyword>
<evidence type="ECO:0000313" key="13">
    <source>
        <dbReference type="Proteomes" id="UP000325187"/>
    </source>
</evidence>
<dbReference type="PANTHER" id="PTHR17224:SF1">
    <property type="entry name" value="PEPTIDYL-TRNA HYDROLASE"/>
    <property type="match status" value="1"/>
</dbReference>
<dbReference type="PROSITE" id="PS01196">
    <property type="entry name" value="PEPT_TRNA_HYDROL_2"/>
    <property type="match status" value="1"/>
</dbReference>
<dbReference type="InterPro" id="IPR036416">
    <property type="entry name" value="Pept_tRNA_hydro_sf"/>
</dbReference>
<dbReference type="HAMAP" id="MF_00083">
    <property type="entry name" value="Pept_tRNA_hydro_bact"/>
    <property type="match status" value="1"/>
</dbReference>
<dbReference type="NCBIfam" id="TIGR00447">
    <property type="entry name" value="pth"/>
    <property type="match status" value="1"/>
</dbReference>
<gene>
    <name evidence="7 11" type="primary">pth</name>
    <name evidence="10" type="ORF">JCM17844_16480</name>
    <name evidence="11" type="ORF">JCM17845_04950</name>
</gene>
<name>A0A5A7MVC7_9PROT</name>
<dbReference type="SUPFAM" id="SSF53178">
    <property type="entry name" value="Peptidyl-tRNA hydrolase-like"/>
    <property type="match status" value="1"/>
</dbReference>
<evidence type="ECO:0000313" key="10">
    <source>
        <dbReference type="EMBL" id="GEQ98011.1"/>
    </source>
</evidence>
<dbReference type="RefSeq" id="WP_150000377.1">
    <property type="nucleotide sequence ID" value="NZ_BKCL01000004.1"/>
</dbReference>
<protein>
    <recommendedName>
        <fullName evidence="6 7">Peptidyl-tRNA hydrolase</fullName>
        <shortName evidence="7">Pth</shortName>
        <ecNumber evidence="1 7">3.1.1.29</ecNumber>
    </recommendedName>
</protein>
<dbReference type="GO" id="GO:0006515">
    <property type="term" value="P:protein quality control for misfolded or incompletely synthesized proteins"/>
    <property type="evidence" value="ECO:0007669"/>
    <property type="project" value="UniProtKB-UniRule"/>
</dbReference>
<dbReference type="CDD" id="cd00462">
    <property type="entry name" value="PTH"/>
    <property type="match status" value="1"/>
</dbReference>
<feature type="site" description="Discriminates between blocked and unblocked aminoacyl-tRNA" evidence="7">
    <location>
        <position position="9"/>
    </location>
</feature>
<dbReference type="GO" id="GO:0004045">
    <property type="term" value="F:peptidyl-tRNA hydrolase activity"/>
    <property type="evidence" value="ECO:0007669"/>
    <property type="project" value="UniProtKB-UniRule"/>
</dbReference>
<dbReference type="InterPro" id="IPR018171">
    <property type="entry name" value="Pept_tRNA_hydro_CS"/>
</dbReference>
<accession>A0A5A7MPW9</accession>
<feature type="site" description="Stabilizes the basic form of H active site to accept a proton" evidence="7">
    <location>
        <position position="91"/>
    </location>
</feature>
<dbReference type="FunFam" id="3.40.50.1470:FF:000001">
    <property type="entry name" value="Peptidyl-tRNA hydrolase"/>
    <property type="match status" value="1"/>
</dbReference>
<evidence type="ECO:0000256" key="8">
    <source>
        <dbReference type="RuleBase" id="RU000673"/>
    </source>
</evidence>
<comment type="subcellular location">
    <subcellularLocation>
        <location evidence="7">Cytoplasm</location>
    </subcellularLocation>
</comment>
<feature type="binding site" evidence="7">
    <location>
        <position position="112"/>
    </location>
    <ligand>
        <name>tRNA</name>
        <dbReference type="ChEBI" id="CHEBI:17843"/>
    </ligand>
</feature>
<keyword evidence="7" id="KW-0963">Cytoplasm</keyword>
<accession>A0A5A7MVC7</accession>
<dbReference type="EMBL" id="BKCL01000004">
    <property type="protein sequence ID" value="GEQ98011.1"/>
    <property type="molecule type" value="Genomic_DNA"/>
</dbReference>
<evidence type="ECO:0000256" key="2">
    <source>
        <dbReference type="ARBA" id="ARBA00022555"/>
    </source>
</evidence>
<proteinExistence type="inferred from homology"/>
<evidence type="ECO:0000256" key="5">
    <source>
        <dbReference type="ARBA" id="ARBA00038063"/>
    </source>
</evidence>
<dbReference type="PROSITE" id="PS01195">
    <property type="entry name" value="PEPT_TRNA_HYDROL_1"/>
    <property type="match status" value="1"/>
</dbReference>
<evidence type="ECO:0000256" key="1">
    <source>
        <dbReference type="ARBA" id="ARBA00013260"/>
    </source>
</evidence>
<dbReference type="Gene3D" id="3.40.50.1470">
    <property type="entry name" value="Peptidyl-tRNA hydrolase"/>
    <property type="match status" value="1"/>
</dbReference>
<dbReference type="EMBL" id="BKCM01000002">
    <property type="protein sequence ID" value="GEQ99871.1"/>
    <property type="molecule type" value="Genomic_DNA"/>
</dbReference>
<evidence type="ECO:0000256" key="3">
    <source>
        <dbReference type="ARBA" id="ARBA00022801"/>
    </source>
</evidence>
<dbReference type="GO" id="GO:0005737">
    <property type="term" value="C:cytoplasm"/>
    <property type="evidence" value="ECO:0007669"/>
    <property type="project" value="UniProtKB-SubCell"/>
</dbReference>
<dbReference type="AlphaFoldDB" id="A0A5A7MVC7"/>
<feature type="binding site" evidence="7">
    <location>
        <position position="66"/>
    </location>
    <ligand>
        <name>tRNA</name>
        <dbReference type="ChEBI" id="CHEBI:17843"/>
    </ligand>
</feature>
<keyword evidence="4 7" id="KW-0694">RNA-binding</keyword>
<comment type="function">
    <text evidence="7">Hydrolyzes ribosome-free peptidyl-tRNAs (with 1 or more amino acids incorporated), which drop off the ribosome during protein synthesis, or as a result of ribosome stalling.</text>
</comment>
<dbReference type="Proteomes" id="UP000322084">
    <property type="component" value="Unassembled WGS sequence"/>
</dbReference>
<feature type="binding site" evidence="7">
    <location>
        <position position="64"/>
    </location>
    <ligand>
        <name>tRNA</name>
        <dbReference type="ChEBI" id="CHEBI:17843"/>
    </ligand>
</feature>